<keyword evidence="1" id="KW-0812">Transmembrane</keyword>
<reference evidence="2 3" key="1">
    <citation type="submission" date="2016-11" db="EMBL/GenBank/DDBJ databases">
        <authorList>
            <person name="Jaros S."/>
            <person name="Januszkiewicz K."/>
            <person name="Wedrychowicz H."/>
        </authorList>
    </citation>
    <scope>NUCLEOTIDE SEQUENCE [LARGE SCALE GENOMIC DNA]</scope>
    <source>
        <strain evidence="2 3">DSM 25479</strain>
    </source>
</reference>
<evidence type="ECO:0000256" key="1">
    <source>
        <dbReference type="SAM" id="Phobius"/>
    </source>
</evidence>
<feature type="transmembrane region" description="Helical" evidence="1">
    <location>
        <begin position="20"/>
        <end position="40"/>
    </location>
</feature>
<dbReference type="OrthoDB" id="1072981at2"/>
<evidence type="ECO:0000313" key="3">
    <source>
        <dbReference type="Proteomes" id="UP000184335"/>
    </source>
</evidence>
<accession>A0A1M6A429</accession>
<dbReference type="STRING" id="1118202.SAMN05443429_101136"/>
<dbReference type="Pfam" id="PF07843">
    <property type="entry name" value="DUF1634"/>
    <property type="match status" value="1"/>
</dbReference>
<keyword evidence="1" id="KW-1133">Transmembrane helix</keyword>
<gene>
    <name evidence="2" type="ORF">SAMN05443429_101136</name>
</gene>
<dbReference type="InterPro" id="IPR012861">
    <property type="entry name" value="DUF1634"/>
</dbReference>
<organism evidence="2 3">
    <name type="scientific">Cruoricaptor ignavus</name>
    <dbReference type="NCBI Taxonomy" id="1118202"/>
    <lineage>
        <taxon>Bacteria</taxon>
        <taxon>Pseudomonadati</taxon>
        <taxon>Bacteroidota</taxon>
        <taxon>Flavobacteriia</taxon>
        <taxon>Flavobacteriales</taxon>
        <taxon>Weeksellaceae</taxon>
        <taxon>Cruoricaptor</taxon>
    </lineage>
</organism>
<protein>
    <submittedName>
        <fullName evidence="2">Uncharacterized membrane protein</fullName>
    </submittedName>
</protein>
<dbReference type="EMBL" id="FQYI01000001">
    <property type="protein sequence ID" value="SHI31210.1"/>
    <property type="molecule type" value="Genomic_DNA"/>
</dbReference>
<keyword evidence="3" id="KW-1185">Reference proteome</keyword>
<dbReference type="Proteomes" id="UP000184335">
    <property type="component" value="Unassembled WGS sequence"/>
</dbReference>
<name>A0A1M6A429_9FLAO</name>
<sequence>MEIKTENTDQKLRETVGNLLRTGVVSSVVLAVFGIVKLFLEGFEMPKNYDEISQSSENIWRDFWQSLLNFEGQGIILLSILILISTPVLRVVFSLIGYYKERDFLYVAISLIVLCIIAFSFFTGYG</sequence>
<dbReference type="AlphaFoldDB" id="A0A1M6A429"/>
<evidence type="ECO:0000313" key="2">
    <source>
        <dbReference type="EMBL" id="SHI31210.1"/>
    </source>
</evidence>
<keyword evidence="1" id="KW-0472">Membrane</keyword>
<feature type="transmembrane region" description="Helical" evidence="1">
    <location>
        <begin position="74"/>
        <end position="93"/>
    </location>
</feature>
<dbReference type="RefSeq" id="WP_143154004.1">
    <property type="nucleotide sequence ID" value="NZ_FQYI01000001.1"/>
</dbReference>
<feature type="transmembrane region" description="Helical" evidence="1">
    <location>
        <begin position="105"/>
        <end position="125"/>
    </location>
</feature>
<proteinExistence type="predicted"/>